<evidence type="ECO:0000256" key="1">
    <source>
        <dbReference type="ARBA" id="ARBA00004050"/>
    </source>
</evidence>
<gene>
    <name evidence="14" type="primary">sdhC</name>
    <name evidence="14" type="ORF">DOO78_09705</name>
</gene>
<evidence type="ECO:0000256" key="12">
    <source>
        <dbReference type="PIRSR" id="PIRSR000178-1"/>
    </source>
</evidence>
<evidence type="ECO:0000256" key="2">
    <source>
        <dbReference type="ARBA" id="ARBA00004141"/>
    </source>
</evidence>
<evidence type="ECO:0000256" key="11">
    <source>
        <dbReference type="ARBA" id="ARBA00025912"/>
    </source>
</evidence>
<feature type="transmembrane region" description="Helical" evidence="13">
    <location>
        <begin position="44"/>
        <end position="65"/>
    </location>
</feature>
<dbReference type="GO" id="GO:0009055">
    <property type="term" value="F:electron transfer activity"/>
    <property type="evidence" value="ECO:0007669"/>
    <property type="project" value="InterPro"/>
</dbReference>
<evidence type="ECO:0000256" key="3">
    <source>
        <dbReference type="ARBA" id="ARBA00007244"/>
    </source>
</evidence>
<keyword evidence="15" id="KW-1185">Reference proteome</keyword>
<comment type="subunit">
    <text evidence="11">Part of an enzyme complex containing four subunits: a flavoprotein, an iron-sulfur protein, plus two membrane-anchoring proteins, SdhC and SdhD. The complex can form homotrimers.</text>
</comment>
<dbReference type="RefSeq" id="WP_111469550.1">
    <property type="nucleotide sequence ID" value="NZ_QLIX01000005.1"/>
</dbReference>
<evidence type="ECO:0000256" key="6">
    <source>
        <dbReference type="ARBA" id="ARBA00022692"/>
    </source>
</evidence>
<evidence type="ECO:0000313" key="15">
    <source>
        <dbReference type="Proteomes" id="UP000249065"/>
    </source>
</evidence>
<dbReference type="AlphaFoldDB" id="A0A327MB26"/>
<comment type="function">
    <text evidence="1">Membrane-anchoring subunit of succinate dehydrogenase (SDH).</text>
</comment>
<feature type="transmembrane region" description="Helical" evidence="13">
    <location>
        <begin position="127"/>
        <end position="148"/>
    </location>
</feature>
<dbReference type="Proteomes" id="UP000249065">
    <property type="component" value="Unassembled WGS sequence"/>
</dbReference>
<comment type="similarity">
    <text evidence="3">Belongs to the cytochrome b560 family.</text>
</comment>
<keyword evidence="7 12" id="KW-0479">Metal-binding</keyword>
<dbReference type="EMBL" id="QLIX01000005">
    <property type="protein sequence ID" value="RAI59293.1"/>
    <property type="molecule type" value="Genomic_DNA"/>
</dbReference>
<evidence type="ECO:0000256" key="9">
    <source>
        <dbReference type="ARBA" id="ARBA00023004"/>
    </source>
</evidence>
<dbReference type="InterPro" id="IPR014314">
    <property type="entry name" value="Succ_DH_cytb556"/>
</dbReference>
<dbReference type="InterPro" id="IPR000701">
    <property type="entry name" value="SuccDH_FuR_B_TM-su"/>
</dbReference>
<evidence type="ECO:0000256" key="5">
    <source>
        <dbReference type="ARBA" id="ARBA00022617"/>
    </source>
</evidence>
<feature type="binding site" description="axial binding residue" evidence="12">
    <location>
        <position position="100"/>
    </location>
    <ligand>
        <name>heme</name>
        <dbReference type="ChEBI" id="CHEBI:30413"/>
        <note>ligand shared with second transmembrane subunit</note>
    </ligand>
    <ligandPart>
        <name>Fe</name>
        <dbReference type="ChEBI" id="CHEBI:18248"/>
    </ligandPart>
</feature>
<evidence type="ECO:0000256" key="7">
    <source>
        <dbReference type="ARBA" id="ARBA00022723"/>
    </source>
</evidence>
<dbReference type="SUPFAM" id="SSF81343">
    <property type="entry name" value="Fumarate reductase respiratory complex transmembrane subunits"/>
    <property type="match status" value="1"/>
</dbReference>
<protein>
    <recommendedName>
        <fullName evidence="4">Succinate dehydrogenase cytochrome b556 subunit</fullName>
    </recommendedName>
</protein>
<dbReference type="InterPro" id="IPR034804">
    <property type="entry name" value="SQR/QFR_C/D"/>
</dbReference>
<dbReference type="PROSITE" id="PS01001">
    <property type="entry name" value="SDH_CYT_2"/>
    <property type="match status" value="1"/>
</dbReference>
<reference evidence="15" key="1">
    <citation type="submission" date="2018-06" db="EMBL/GenBank/DDBJ databases">
        <authorList>
            <person name="Khan S.A."/>
        </authorList>
    </citation>
    <scope>NUCLEOTIDE SEQUENCE [LARGE SCALE GENOMIC DNA]</scope>
    <source>
        <strain evidence="15">DB-1506</strain>
    </source>
</reference>
<dbReference type="Gene3D" id="1.20.1300.10">
    <property type="entry name" value="Fumarate reductase/succinate dehydrogenase, transmembrane subunit"/>
    <property type="match status" value="1"/>
</dbReference>
<evidence type="ECO:0000256" key="13">
    <source>
        <dbReference type="SAM" id="Phobius"/>
    </source>
</evidence>
<name>A0A327MB26_9PROT</name>
<dbReference type="OrthoDB" id="9799441at2"/>
<evidence type="ECO:0000313" key="14">
    <source>
        <dbReference type="EMBL" id="RAI59293.1"/>
    </source>
</evidence>
<dbReference type="GO" id="GO:0046872">
    <property type="term" value="F:metal ion binding"/>
    <property type="evidence" value="ECO:0007669"/>
    <property type="project" value="UniProtKB-KW"/>
</dbReference>
<organism evidence="14 15">
    <name type="scientific">Roseicella frigidaeris</name>
    <dbReference type="NCBI Taxonomy" id="2230885"/>
    <lineage>
        <taxon>Bacteria</taxon>
        <taxon>Pseudomonadati</taxon>
        <taxon>Pseudomonadota</taxon>
        <taxon>Alphaproteobacteria</taxon>
        <taxon>Acetobacterales</taxon>
        <taxon>Roseomonadaceae</taxon>
        <taxon>Roseicella</taxon>
    </lineage>
</organism>
<proteinExistence type="inferred from homology"/>
<dbReference type="PIRSF" id="PIRSF000178">
    <property type="entry name" value="SDH_cyt_b560"/>
    <property type="match status" value="1"/>
</dbReference>
<dbReference type="PANTHER" id="PTHR10978:SF5">
    <property type="entry name" value="SUCCINATE DEHYDROGENASE CYTOCHROME B560 SUBUNIT, MITOCHONDRIAL"/>
    <property type="match status" value="1"/>
</dbReference>
<feature type="transmembrane region" description="Helical" evidence="13">
    <location>
        <begin position="77"/>
        <end position="99"/>
    </location>
</feature>
<comment type="subcellular location">
    <subcellularLocation>
        <location evidence="2">Membrane</location>
        <topology evidence="2">Multi-pass membrane protein</topology>
    </subcellularLocation>
</comment>
<keyword evidence="5 12" id="KW-0349">Heme</keyword>
<dbReference type="GO" id="GO:0006099">
    <property type="term" value="P:tricarboxylic acid cycle"/>
    <property type="evidence" value="ECO:0007669"/>
    <property type="project" value="InterPro"/>
</dbReference>
<accession>A0A327MB26</accession>
<dbReference type="PANTHER" id="PTHR10978">
    <property type="entry name" value="SUCCINATE DEHYDROGENASE CYTOCHROME B560 SUBUNIT"/>
    <property type="match status" value="1"/>
</dbReference>
<evidence type="ECO:0000256" key="8">
    <source>
        <dbReference type="ARBA" id="ARBA00022989"/>
    </source>
</evidence>
<keyword evidence="8 13" id="KW-1133">Transmembrane helix</keyword>
<dbReference type="NCBIfam" id="TIGR02970">
    <property type="entry name" value="succ_dehyd_cytB"/>
    <property type="match status" value="1"/>
</dbReference>
<comment type="cofactor">
    <cofactor evidence="12">
        <name>heme</name>
        <dbReference type="ChEBI" id="CHEBI:30413"/>
    </cofactor>
    <text evidence="12">The heme is bound between the two transmembrane subunits.</text>
</comment>
<comment type="caution">
    <text evidence="14">The sequence shown here is derived from an EMBL/GenBank/DDBJ whole genome shotgun (WGS) entry which is preliminary data.</text>
</comment>
<keyword evidence="10 13" id="KW-0472">Membrane</keyword>
<keyword evidence="6 13" id="KW-0812">Transmembrane</keyword>
<dbReference type="CDD" id="cd03499">
    <property type="entry name" value="SQR_TypeC_SdhC"/>
    <property type="match status" value="1"/>
</dbReference>
<dbReference type="Pfam" id="PF01127">
    <property type="entry name" value="Sdh_cyt"/>
    <property type="match status" value="1"/>
</dbReference>
<sequence>MSIMQDSREATMFGRRTDGTPIRRPLSPHLQVYDMMQLTSALSISGRITGVVWSVGLLVLVWWLVATASGPGAYGTVSWFLSSWLGVLGLFGLTAAAWFHTLNGLRHLAWDAGYGFDIPTTYKTGQAVLIGTAAMTVLTWLIAIVAWAR</sequence>
<dbReference type="InterPro" id="IPR018495">
    <property type="entry name" value="Succ_DH_cyt_bsu_CS"/>
</dbReference>
<dbReference type="GO" id="GO:0016020">
    <property type="term" value="C:membrane"/>
    <property type="evidence" value="ECO:0007669"/>
    <property type="project" value="UniProtKB-SubCell"/>
</dbReference>
<keyword evidence="9 12" id="KW-0408">Iron</keyword>
<evidence type="ECO:0000256" key="4">
    <source>
        <dbReference type="ARBA" id="ARBA00020076"/>
    </source>
</evidence>
<evidence type="ECO:0000256" key="10">
    <source>
        <dbReference type="ARBA" id="ARBA00023136"/>
    </source>
</evidence>